<name>A0A1J5RRJ6_9ZZZZ</name>
<dbReference type="EMBL" id="MLJW01000240">
    <property type="protein sequence ID" value="OIQ92115.1"/>
    <property type="molecule type" value="Genomic_DNA"/>
</dbReference>
<dbReference type="AlphaFoldDB" id="A0A1J5RRJ6"/>
<gene>
    <name evidence="2" type="ORF">GALL_259520</name>
</gene>
<evidence type="ECO:0000313" key="2">
    <source>
        <dbReference type="EMBL" id="OIQ92115.1"/>
    </source>
</evidence>
<reference evidence="2" key="1">
    <citation type="submission" date="2016-10" db="EMBL/GenBank/DDBJ databases">
        <title>Sequence of Gallionella enrichment culture.</title>
        <authorList>
            <person name="Poehlein A."/>
            <person name="Muehling M."/>
            <person name="Daniel R."/>
        </authorList>
    </citation>
    <scope>NUCLEOTIDE SEQUENCE</scope>
</reference>
<feature type="region of interest" description="Disordered" evidence="1">
    <location>
        <begin position="54"/>
        <end position="82"/>
    </location>
</feature>
<evidence type="ECO:0000256" key="1">
    <source>
        <dbReference type="SAM" id="MobiDB-lite"/>
    </source>
</evidence>
<feature type="compositionally biased region" description="Polar residues" evidence="1">
    <location>
        <begin position="62"/>
        <end position="72"/>
    </location>
</feature>
<comment type="caution">
    <text evidence="2">The sequence shown here is derived from an EMBL/GenBank/DDBJ whole genome shotgun (WGS) entry which is preliminary data.</text>
</comment>
<sequence>MPFAELSDARGRYCLNDVHAAGGAAQKHRLGYFLGNHQTKDLVREIAKTGIPAISAKEGRQQPGSRARQASSWDVVPGFVQP</sequence>
<proteinExistence type="predicted"/>
<organism evidence="2">
    <name type="scientific">mine drainage metagenome</name>
    <dbReference type="NCBI Taxonomy" id="410659"/>
    <lineage>
        <taxon>unclassified sequences</taxon>
        <taxon>metagenomes</taxon>
        <taxon>ecological metagenomes</taxon>
    </lineage>
</organism>
<accession>A0A1J5RRJ6</accession>
<protein>
    <submittedName>
        <fullName evidence="2">Uncharacterized protein</fullName>
    </submittedName>
</protein>